<evidence type="ECO:0000259" key="5">
    <source>
        <dbReference type="PROSITE" id="PS50931"/>
    </source>
</evidence>
<dbReference type="Gene3D" id="1.10.10.10">
    <property type="entry name" value="Winged helix-like DNA-binding domain superfamily/Winged helix DNA-binding domain"/>
    <property type="match status" value="1"/>
</dbReference>
<dbReference type="InterPro" id="IPR036390">
    <property type="entry name" value="WH_DNA-bd_sf"/>
</dbReference>
<evidence type="ECO:0000313" key="6">
    <source>
        <dbReference type="EMBL" id="GAA3932806.1"/>
    </source>
</evidence>
<dbReference type="InterPro" id="IPR005119">
    <property type="entry name" value="LysR_subst-bd"/>
</dbReference>
<dbReference type="PRINTS" id="PR00039">
    <property type="entry name" value="HTHLYSR"/>
</dbReference>
<dbReference type="Gene3D" id="3.40.190.290">
    <property type="match status" value="1"/>
</dbReference>
<dbReference type="EMBL" id="BAABBN010000007">
    <property type="protein sequence ID" value="GAA3932806.1"/>
    <property type="molecule type" value="Genomic_DNA"/>
</dbReference>
<dbReference type="GO" id="GO:0003677">
    <property type="term" value="F:DNA binding"/>
    <property type="evidence" value="ECO:0007669"/>
    <property type="project" value="UniProtKB-KW"/>
</dbReference>
<dbReference type="PANTHER" id="PTHR30579">
    <property type="entry name" value="TRANSCRIPTIONAL REGULATOR"/>
    <property type="match status" value="1"/>
</dbReference>
<comment type="similarity">
    <text evidence="1">Belongs to the LysR transcriptional regulatory family.</text>
</comment>
<dbReference type="Pfam" id="PF03466">
    <property type="entry name" value="LysR_substrate"/>
    <property type="match status" value="1"/>
</dbReference>
<dbReference type="InterPro" id="IPR036388">
    <property type="entry name" value="WH-like_DNA-bd_sf"/>
</dbReference>
<keyword evidence="7" id="KW-1185">Reference proteome</keyword>
<dbReference type="InterPro" id="IPR000847">
    <property type="entry name" value="LysR_HTH_N"/>
</dbReference>
<keyword evidence="3 6" id="KW-0238">DNA-binding</keyword>
<dbReference type="RefSeq" id="WP_344799583.1">
    <property type="nucleotide sequence ID" value="NZ_BAABBN010000007.1"/>
</dbReference>
<evidence type="ECO:0000256" key="1">
    <source>
        <dbReference type="ARBA" id="ARBA00009437"/>
    </source>
</evidence>
<dbReference type="InterPro" id="IPR017685">
    <property type="entry name" value="ArgP"/>
</dbReference>
<dbReference type="SUPFAM" id="SSF53850">
    <property type="entry name" value="Periplasmic binding protein-like II"/>
    <property type="match status" value="1"/>
</dbReference>
<dbReference type="Proteomes" id="UP001501565">
    <property type="component" value="Unassembled WGS sequence"/>
</dbReference>
<dbReference type="Pfam" id="PF00126">
    <property type="entry name" value="HTH_1"/>
    <property type="match status" value="1"/>
</dbReference>
<dbReference type="PANTHER" id="PTHR30579:SF2">
    <property type="entry name" value="HTH-TYPE TRANSCRIPTIONAL REGULATOR ARGP"/>
    <property type="match status" value="1"/>
</dbReference>
<protein>
    <submittedName>
        <fullName evidence="6">ArgP/LysG family DNA-binding transcriptional regulator</fullName>
    </submittedName>
</protein>
<dbReference type="InterPro" id="IPR050176">
    <property type="entry name" value="LTTR"/>
</dbReference>
<evidence type="ECO:0000313" key="7">
    <source>
        <dbReference type="Proteomes" id="UP001501565"/>
    </source>
</evidence>
<dbReference type="NCBIfam" id="NF002964">
    <property type="entry name" value="PRK03635.1"/>
    <property type="match status" value="1"/>
</dbReference>
<gene>
    <name evidence="6" type="ORF">GCM10022277_32110</name>
</gene>
<reference evidence="7" key="1">
    <citation type="journal article" date="2019" name="Int. J. Syst. Evol. Microbiol.">
        <title>The Global Catalogue of Microorganisms (GCM) 10K type strain sequencing project: providing services to taxonomists for standard genome sequencing and annotation.</title>
        <authorList>
            <consortium name="The Broad Institute Genomics Platform"/>
            <consortium name="The Broad Institute Genome Sequencing Center for Infectious Disease"/>
            <person name="Wu L."/>
            <person name="Ma J."/>
        </authorList>
    </citation>
    <scope>NUCLEOTIDE SEQUENCE [LARGE SCALE GENOMIC DNA]</scope>
    <source>
        <strain evidence="7">JCM 17551</strain>
    </source>
</reference>
<accession>A0ABP7MYF9</accession>
<sequence length="295" mass="33525">MNFDQKQLATLAAIIEEESFDAAATKLFITQSAVSQRLRQLESSVGQTLIIRSSPPKLTDAGHAVLRFYQQTTLLQKELLNSLNQNADFDRQTLSIGVNADSLATWLFDALKPLLDSNKLLIDIKVDDQDNTRELLTKGEVIGCITSDSAPIQGCNSFSLGVMRYRCLVSPDFKHQFFKDGVTQQAMLEAPAVQFNNKDELQSLYMKTLFQDRNIGLRHRIPSTESYLEFIRRGYAWGMVPDVQSQPLLTTQQVTELIPGQYLDIPLYWHIWNLKTELNKELTDRIIHHAHSVLN</sequence>
<proteinExistence type="inferred from homology"/>
<dbReference type="NCBIfam" id="NF009888">
    <property type="entry name" value="PRK13348.1"/>
    <property type="match status" value="1"/>
</dbReference>
<comment type="caution">
    <text evidence="6">The sequence shown here is derived from an EMBL/GenBank/DDBJ whole genome shotgun (WGS) entry which is preliminary data.</text>
</comment>
<name>A0ABP7MYF9_9GAMM</name>
<dbReference type="PROSITE" id="PS50931">
    <property type="entry name" value="HTH_LYSR"/>
    <property type="match status" value="1"/>
</dbReference>
<feature type="domain" description="HTH lysR-type" evidence="5">
    <location>
        <begin position="1"/>
        <end position="59"/>
    </location>
</feature>
<evidence type="ECO:0000256" key="4">
    <source>
        <dbReference type="ARBA" id="ARBA00023163"/>
    </source>
</evidence>
<evidence type="ECO:0000256" key="3">
    <source>
        <dbReference type="ARBA" id="ARBA00023125"/>
    </source>
</evidence>
<keyword evidence="4" id="KW-0804">Transcription</keyword>
<keyword evidence="2" id="KW-0805">Transcription regulation</keyword>
<organism evidence="6 7">
    <name type="scientific">Litoribacillus peritrichatus</name>
    <dbReference type="NCBI Taxonomy" id="718191"/>
    <lineage>
        <taxon>Bacteria</taxon>
        <taxon>Pseudomonadati</taxon>
        <taxon>Pseudomonadota</taxon>
        <taxon>Gammaproteobacteria</taxon>
        <taxon>Oceanospirillales</taxon>
        <taxon>Oceanospirillaceae</taxon>
        <taxon>Litoribacillus</taxon>
    </lineage>
</organism>
<dbReference type="NCBIfam" id="TIGR03298">
    <property type="entry name" value="argP"/>
    <property type="match status" value="1"/>
</dbReference>
<dbReference type="SUPFAM" id="SSF46785">
    <property type="entry name" value="Winged helix' DNA-binding domain"/>
    <property type="match status" value="1"/>
</dbReference>
<evidence type="ECO:0000256" key="2">
    <source>
        <dbReference type="ARBA" id="ARBA00023015"/>
    </source>
</evidence>